<dbReference type="GO" id="GO:0003700">
    <property type="term" value="F:DNA-binding transcription factor activity"/>
    <property type="evidence" value="ECO:0007669"/>
    <property type="project" value="TreeGrafter"/>
</dbReference>
<feature type="domain" description="HTH tetR-type" evidence="3">
    <location>
        <begin position="13"/>
        <end position="73"/>
    </location>
</feature>
<dbReference type="KEGG" id="huw:FPZ11_00585"/>
<dbReference type="InterPro" id="IPR050109">
    <property type="entry name" value="HTH-type_TetR-like_transc_reg"/>
</dbReference>
<dbReference type="PANTHER" id="PTHR30055:SF200">
    <property type="entry name" value="HTH-TYPE TRANSCRIPTIONAL REPRESSOR BDCR"/>
    <property type="match status" value="1"/>
</dbReference>
<dbReference type="PRINTS" id="PR00455">
    <property type="entry name" value="HTHTETR"/>
</dbReference>
<evidence type="ECO:0000256" key="1">
    <source>
        <dbReference type="ARBA" id="ARBA00023125"/>
    </source>
</evidence>
<sequence length="192" mass="20534">MPDQSAIAPRPPAPAKIKILNTADRLFYDEGVHTVGVDRIIAQSHVTKATFYKHYRSKDLLIAAFIDGRTALAQDAVAAERERTSDPAAIVRFIVDGFVAESHRPGYHGCPFINAATSQLDASGPVTPAVAAWRTWLRSTLVELFTAAGTPNPEDAADDLLLARDGAFGGGPVADPVASEASLRRMSERLLG</sequence>
<proteinExistence type="predicted"/>
<dbReference type="InterPro" id="IPR036271">
    <property type="entry name" value="Tet_transcr_reg_TetR-rel_C_sf"/>
</dbReference>
<feature type="DNA-binding region" description="H-T-H motif" evidence="2">
    <location>
        <begin position="36"/>
        <end position="55"/>
    </location>
</feature>
<name>A0A5B8M1D4_9MICO</name>
<dbReference type="InterPro" id="IPR009057">
    <property type="entry name" value="Homeodomain-like_sf"/>
</dbReference>
<accession>A0A5B8M1D4</accession>
<evidence type="ECO:0000259" key="3">
    <source>
        <dbReference type="PROSITE" id="PS50977"/>
    </source>
</evidence>
<evidence type="ECO:0000313" key="4">
    <source>
        <dbReference type="EMBL" id="QDZ13500.1"/>
    </source>
</evidence>
<evidence type="ECO:0000313" key="5">
    <source>
        <dbReference type="Proteomes" id="UP000320216"/>
    </source>
</evidence>
<dbReference type="OrthoDB" id="4214267at2"/>
<dbReference type="EMBL" id="CP042305">
    <property type="protein sequence ID" value="QDZ13500.1"/>
    <property type="molecule type" value="Genomic_DNA"/>
</dbReference>
<dbReference type="RefSeq" id="WP_146317479.1">
    <property type="nucleotide sequence ID" value="NZ_CP042305.1"/>
</dbReference>
<dbReference type="Gene3D" id="1.10.357.10">
    <property type="entry name" value="Tetracycline Repressor, domain 2"/>
    <property type="match status" value="1"/>
</dbReference>
<dbReference type="PANTHER" id="PTHR30055">
    <property type="entry name" value="HTH-TYPE TRANSCRIPTIONAL REGULATOR RUTR"/>
    <property type="match status" value="1"/>
</dbReference>
<gene>
    <name evidence="4" type="ORF">FPZ11_00585</name>
</gene>
<dbReference type="Proteomes" id="UP000320216">
    <property type="component" value="Chromosome"/>
</dbReference>
<dbReference type="AlphaFoldDB" id="A0A5B8M1D4"/>
<organism evidence="4 5">
    <name type="scientific">Humibacter ginsenosidimutans</name>
    <dbReference type="NCBI Taxonomy" id="2599293"/>
    <lineage>
        <taxon>Bacteria</taxon>
        <taxon>Bacillati</taxon>
        <taxon>Actinomycetota</taxon>
        <taxon>Actinomycetes</taxon>
        <taxon>Micrococcales</taxon>
        <taxon>Microbacteriaceae</taxon>
        <taxon>Humibacter</taxon>
    </lineage>
</organism>
<dbReference type="SUPFAM" id="SSF48498">
    <property type="entry name" value="Tetracyclin repressor-like, C-terminal domain"/>
    <property type="match status" value="1"/>
</dbReference>
<dbReference type="SUPFAM" id="SSF46689">
    <property type="entry name" value="Homeodomain-like"/>
    <property type="match status" value="1"/>
</dbReference>
<protein>
    <submittedName>
        <fullName evidence="4">TetR/AcrR family transcriptional regulator</fullName>
    </submittedName>
</protein>
<dbReference type="GO" id="GO:0000976">
    <property type="term" value="F:transcription cis-regulatory region binding"/>
    <property type="evidence" value="ECO:0007669"/>
    <property type="project" value="TreeGrafter"/>
</dbReference>
<dbReference type="PROSITE" id="PS50977">
    <property type="entry name" value="HTH_TETR_2"/>
    <property type="match status" value="1"/>
</dbReference>
<keyword evidence="5" id="KW-1185">Reference proteome</keyword>
<dbReference type="InterPro" id="IPR001647">
    <property type="entry name" value="HTH_TetR"/>
</dbReference>
<evidence type="ECO:0000256" key="2">
    <source>
        <dbReference type="PROSITE-ProRule" id="PRU00335"/>
    </source>
</evidence>
<reference evidence="4 5" key="1">
    <citation type="submission" date="2019-07" db="EMBL/GenBank/DDBJ databases">
        <title>Full genome sequence of Humibacter sp. WJ7-1.</title>
        <authorList>
            <person name="Im W.-T."/>
        </authorList>
    </citation>
    <scope>NUCLEOTIDE SEQUENCE [LARGE SCALE GENOMIC DNA]</scope>
    <source>
        <strain evidence="4 5">WJ7-1</strain>
    </source>
</reference>
<keyword evidence="1 2" id="KW-0238">DNA-binding</keyword>
<dbReference type="Pfam" id="PF00440">
    <property type="entry name" value="TetR_N"/>
    <property type="match status" value="1"/>
</dbReference>